<feature type="compositionally biased region" description="Polar residues" evidence="1">
    <location>
        <begin position="16"/>
        <end position="29"/>
    </location>
</feature>
<keyword evidence="3" id="KW-1185">Reference proteome</keyword>
<evidence type="ECO:0000313" key="2">
    <source>
        <dbReference type="EMBL" id="QEE85411.1"/>
    </source>
</evidence>
<protein>
    <submittedName>
        <fullName evidence="2">Uncharacterized protein</fullName>
    </submittedName>
</protein>
<dbReference type="KEGG" id="aoy:EOV40_006515"/>
<name>A0A5B9GGQ5_9PROT</name>
<sequence>MTDPISATSVKEAATTPDTDSQAMGSEFQSMMMKGGMMFLQSMQSDVTDAINDSTSDPDEPF</sequence>
<accession>A0A5B9GGQ5</accession>
<dbReference type="AlphaFoldDB" id="A0A5B9GGQ5"/>
<dbReference type="EMBL" id="CP042808">
    <property type="protein sequence ID" value="QEE85411.1"/>
    <property type="molecule type" value="Genomic_DNA"/>
</dbReference>
<evidence type="ECO:0000256" key="1">
    <source>
        <dbReference type="SAM" id="MobiDB-lite"/>
    </source>
</evidence>
<gene>
    <name evidence="2" type="ORF">EOV40_006515</name>
</gene>
<reference evidence="2 3" key="1">
    <citation type="submission" date="2019-08" db="EMBL/GenBank/DDBJ databases">
        <title>Acetobacter oryzioeni sp. nov., isolated from Korean rice wine vinegar.</title>
        <authorList>
            <person name="Baek J.H."/>
            <person name="Kim K.H."/>
            <person name="Jeon C.O."/>
            <person name="Han D.M."/>
        </authorList>
    </citation>
    <scope>NUCLEOTIDE SEQUENCE [LARGE SCALE GENOMIC DNA]</scope>
    <source>
        <strain evidence="2 3">B6</strain>
    </source>
</reference>
<dbReference type="RefSeq" id="WP_128105406.1">
    <property type="nucleotide sequence ID" value="NZ_CP042808.1"/>
</dbReference>
<proteinExistence type="predicted"/>
<evidence type="ECO:0000313" key="3">
    <source>
        <dbReference type="Proteomes" id="UP000287027"/>
    </source>
</evidence>
<organism evidence="2 3">
    <name type="scientific">Acetobacter oryzoeni</name>
    <dbReference type="NCBI Taxonomy" id="2500548"/>
    <lineage>
        <taxon>Bacteria</taxon>
        <taxon>Pseudomonadati</taxon>
        <taxon>Pseudomonadota</taxon>
        <taxon>Alphaproteobacteria</taxon>
        <taxon>Acetobacterales</taxon>
        <taxon>Acetobacteraceae</taxon>
        <taxon>Acetobacter</taxon>
    </lineage>
</organism>
<feature type="region of interest" description="Disordered" evidence="1">
    <location>
        <begin position="1"/>
        <end position="29"/>
    </location>
</feature>
<dbReference type="Proteomes" id="UP000287027">
    <property type="component" value="Chromosome"/>
</dbReference>